<keyword evidence="2" id="KW-1133">Transmembrane helix</keyword>
<dbReference type="InterPro" id="IPR036890">
    <property type="entry name" value="HATPase_C_sf"/>
</dbReference>
<feature type="transmembrane region" description="Helical" evidence="2">
    <location>
        <begin position="132"/>
        <end position="157"/>
    </location>
</feature>
<dbReference type="EMBL" id="CP019980">
    <property type="protein sequence ID" value="AVK95064.1"/>
    <property type="molecule type" value="Genomic_DNA"/>
</dbReference>
<protein>
    <submittedName>
        <fullName evidence="4">GHKL domain-containing protein</fullName>
    </submittedName>
    <submittedName>
        <fullName evidence="5">Sensory histidine kinase CreC</fullName>
    </submittedName>
</protein>
<dbReference type="PANTHER" id="PTHR40448:SF1">
    <property type="entry name" value="TWO-COMPONENT SENSOR HISTIDINE KINASE"/>
    <property type="match status" value="1"/>
</dbReference>
<dbReference type="Proteomes" id="UP000255295">
    <property type="component" value="Unassembled WGS sequence"/>
</dbReference>
<feature type="transmembrane region" description="Helical" evidence="2">
    <location>
        <begin position="36"/>
        <end position="56"/>
    </location>
</feature>
<feature type="coiled-coil region" evidence="1">
    <location>
        <begin position="258"/>
        <end position="292"/>
    </location>
</feature>
<dbReference type="GeneID" id="48274859"/>
<organism evidence="4 6">
    <name type="scientific">Lysinibacillus sphaericus</name>
    <name type="common">Bacillus sphaericus</name>
    <dbReference type="NCBI Taxonomy" id="1421"/>
    <lineage>
        <taxon>Bacteria</taxon>
        <taxon>Bacillati</taxon>
        <taxon>Bacillota</taxon>
        <taxon>Bacilli</taxon>
        <taxon>Bacillales</taxon>
        <taxon>Bacillaceae</taxon>
        <taxon>Lysinibacillus</taxon>
    </lineage>
</organism>
<dbReference type="RefSeq" id="WP_024364047.1">
    <property type="nucleotide sequence ID" value="NZ_BJNS01000042.1"/>
</dbReference>
<feature type="transmembrane region" description="Helical" evidence="2">
    <location>
        <begin position="62"/>
        <end position="79"/>
    </location>
</feature>
<evidence type="ECO:0000259" key="3">
    <source>
        <dbReference type="Pfam" id="PF14501"/>
    </source>
</evidence>
<evidence type="ECO:0000256" key="1">
    <source>
        <dbReference type="SAM" id="Coils"/>
    </source>
</evidence>
<evidence type="ECO:0000313" key="7">
    <source>
        <dbReference type="Proteomes" id="UP000255295"/>
    </source>
</evidence>
<dbReference type="AlphaFoldDB" id="A0A2S0JVS9"/>
<accession>A0A2S0JVS9</accession>
<evidence type="ECO:0000313" key="4">
    <source>
        <dbReference type="EMBL" id="AVK95064.1"/>
    </source>
</evidence>
<keyword evidence="5" id="KW-0808">Transferase</keyword>
<feature type="domain" description="Sensor histidine kinase NatK-like C-terminal" evidence="3">
    <location>
        <begin position="355"/>
        <end position="444"/>
    </location>
</feature>
<dbReference type="GO" id="GO:0042802">
    <property type="term" value="F:identical protein binding"/>
    <property type="evidence" value="ECO:0007669"/>
    <property type="project" value="TreeGrafter"/>
</dbReference>
<dbReference type="PANTHER" id="PTHR40448">
    <property type="entry name" value="TWO-COMPONENT SENSOR HISTIDINE KINASE"/>
    <property type="match status" value="1"/>
</dbReference>
<dbReference type="InterPro" id="IPR032834">
    <property type="entry name" value="NatK-like_C"/>
</dbReference>
<name>A0A2S0JVS9_LYSSH</name>
<evidence type="ECO:0000313" key="5">
    <source>
        <dbReference type="EMBL" id="SUV19641.1"/>
    </source>
</evidence>
<dbReference type="GO" id="GO:0016301">
    <property type="term" value="F:kinase activity"/>
    <property type="evidence" value="ECO:0007669"/>
    <property type="project" value="UniProtKB-KW"/>
</dbReference>
<dbReference type="Gene3D" id="3.30.565.10">
    <property type="entry name" value="Histidine kinase-like ATPase, C-terminal domain"/>
    <property type="match status" value="1"/>
</dbReference>
<dbReference type="EMBL" id="UFSZ01000001">
    <property type="protein sequence ID" value="SUV19641.1"/>
    <property type="molecule type" value="Genomic_DNA"/>
</dbReference>
<gene>
    <name evidence="4" type="ORF">LS41612_01520</name>
    <name evidence="5" type="ORF">NCTC10338_04502</name>
</gene>
<feature type="transmembrane region" description="Helical" evidence="2">
    <location>
        <begin position="177"/>
        <end position="194"/>
    </location>
</feature>
<keyword evidence="1" id="KW-0175">Coiled coil</keyword>
<feature type="transmembrane region" description="Helical" evidence="2">
    <location>
        <begin position="214"/>
        <end position="235"/>
    </location>
</feature>
<reference evidence="5 7" key="2">
    <citation type="submission" date="2018-06" db="EMBL/GenBank/DDBJ databases">
        <authorList>
            <consortium name="Pathogen Informatics"/>
            <person name="Doyle S."/>
        </authorList>
    </citation>
    <scope>NUCLEOTIDE SEQUENCE [LARGE SCALE GENOMIC DNA]</scope>
    <source>
        <strain evidence="5 7">NCTC10338</strain>
    </source>
</reference>
<keyword evidence="2" id="KW-0812">Transmembrane</keyword>
<keyword evidence="5" id="KW-0418">Kinase</keyword>
<feature type="transmembrane region" description="Helical" evidence="2">
    <location>
        <begin position="12"/>
        <end position="29"/>
    </location>
</feature>
<keyword evidence="2" id="KW-0472">Membrane</keyword>
<dbReference type="SUPFAM" id="SSF55874">
    <property type="entry name" value="ATPase domain of HSP90 chaperone/DNA topoisomerase II/histidine kinase"/>
    <property type="match status" value="1"/>
</dbReference>
<reference evidence="4 6" key="1">
    <citation type="submission" date="2017-03" db="EMBL/GenBank/DDBJ databases">
        <title>The whole genome sequencing and assembly of Lysinibacillus sphaericus DSM 28T strain.</title>
        <authorList>
            <person name="Lee Y.-J."/>
            <person name="Yi H."/>
            <person name="Bahn Y.-S."/>
            <person name="Kim J.F."/>
            <person name="Lee D.-W."/>
        </authorList>
    </citation>
    <scope>NUCLEOTIDE SEQUENCE [LARGE SCALE GENOMIC DNA]</scope>
    <source>
        <strain evidence="4 6">DSM 28</strain>
    </source>
</reference>
<sequence length="450" mass="52295">MSYDSFDITNTIFNWLMQVCTAYFFYRFCRIFIQHSYLLIIAMGYFIAVIVLEWLIGDISNFGVYLFASLTAFLLLLPIKNSSIYLKFFIVITYFSIRWMAPTIVIILYRPISDLSFYLVEKWIIPHLFDVTIGYFGYSIWLMFLLLVFYTMGLWCVIHFYEKYIRMHPRTFVNREILLLILPPLIGMSSYFMMNQYHQVIDEQIGLGVIDPFLKYWGIHNCIIIAAMFGVLILVQRLDLQRAQQQKQLVLVNQTHQLQAHLQSIDNLYKDMQRLKHDVKNHSATVERLIETKQLTEASVYLNSMQQQMDSKVTSSITGHAIVDILIQEKIKKAHAQAVVIESTFSYPSYVHCDVYDFCIILHNAIDNALTATKNLPNALISIQSTQHKCTYILTMTNPLPTFVNEQGCGTGLGLQIIQDIANKYNGAMQINTNHQMFELHIMLHFQAQS</sequence>
<proteinExistence type="predicted"/>
<evidence type="ECO:0000313" key="6">
    <source>
        <dbReference type="Proteomes" id="UP000238825"/>
    </source>
</evidence>
<dbReference type="Pfam" id="PF14501">
    <property type="entry name" value="HATPase_c_5"/>
    <property type="match status" value="1"/>
</dbReference>
<dbReference type="Proteomes" id="UP000238825">
    <property type="component" value="Chromosome"/>
</dbReference>
<feature type="transmembrane region" description="Helical" evidence="2">
    <location>
        <begin position="91"/>
        <end position="112"/>
    </location>
</feature>
<evidence type="ECO:0000256" key="2">
    <source>
        <dbReference type="SAM" id="Phobius"/>
    </source>
</evidence>